<feature type="domain" description="P-type ATPase C-terminal" evidence="5">
    <location>
        <begin position="7"/>
        <end position="117"/>
    </location>
</feature>
<feature type="transmembrane region" description="Helical" evidence="4">
    <location>
        <begin position="20"/>
        <end position="40"/>
    </location>
</feature>
<keyword evidence="3" id="KW-0460">Magnesium</keyword>
<keyword evidence="4" id="KW-1133">Transmembrane helix</keyword>
<reference evidence="6 7" key="1">
    <citation type="journal article" date="2020" name="bioRxiv">
        <title>Metabolic contributions of an alphaproteobacterial endosymbiont in the apicomplexan Cardiosporidium cionae.</title>
        <authorList>
            <person name="Hunter E.S."/>
            <person name="Paight C.J."/>
            <person name="Lane C.E."/>
        </authorList>
    </citation>
    <scope>NUCLEOTIDE SEQUENCE [LARGE SCALE GENOMIC DNA]</scope>
    <source>
        <strain evidence="6">ESH_2018</strain>
    </source>
</reference>
<dbReference type="Pfam" id="PF16212">
    <property type="entry name" value="PhoLip_ATPase_C"/>
    <property type="match status" value="1"/>
</dbReference>
<evidence type="ECO:0000256" key="3">
    <source>
        <dbReference type="ARBA" id="ARBA00022842"/>
    </source>
</evidence>
<evidence type="ECO:0000256" key="1">
    <source>
        <dbReference type="ARBA" id="ARBA00004141"/>
    </source>
</evidence>
<dbReference type="PANTHER" id="PTHR24092">
    <property type="entry name" value="PROBABLE PHOSPHOLIPID-TRANSPORTING ATPASE"/>
    <property type="match status" value="1"/>
</dbReference>
<name>A0ABQ7J5M0_9APIC</name>
<feature type="transmembrane region" description="Helical" evidence="4">
    <location>
        <begin position="88"/>
        <end position="108"/>
    </location>
</feature>
<evidence type="ECO:0000256" key="4">
    <source>
        <dbReference type="SAM" id="Phobius"/>
    </source>
</evidence>
<gene>
    <name evidence="6" type="ORF">IE077_002013</name>
</gene>
<evidence type="ECO:0000256" key="2">
    <source>
        <dbReference type="ARBA" id="ARBA00022723"/>
    </source>
</evidence>
<proteinExistence type="predicted"/>
<evidence type="ECO:0000313" key="7">
    <source>
        <dbReference type="Proteomes" id="UP000823046"/>
    </source>
</evidence>
<sequence>MYTLGFMNVTAVRGENVDVWTLGMAIYTNIILVVNIKVIMETQHWTFLSPLVFGLSFLLYLILALAFSHWPSLGGSVLGLVESLFSSWMFLISLFVTVILAAFVDWAYNSFKLQLFPEVTHYIQQKEYLRNDQLKSRFFKKEKATIIPEKIVIKSTTVPIAKKLPKFRGYAFSEADPASVRFVRSNSFISDSSPTNSQINLKNKSNSTCF</sequence>
<feature type="transmembrane region" description="Helical" evidence="4">
    <location>
        <begin position="47"/>
        <end position="68"/>
    </location>
</feature>
<dbReference type="PANTHER" id="PTHR24092:SF150">
    <property type="entry name" value="PHOSPHOLIPID-TRANSPORTING ATPASE"/>
    <property type="match status" value="1"/>
</dbReference>
<dbReference type="EMBL" id="JADAQX010001060">
    <property type="protein sequence ID" value="KAF8818526.1"/>
    <property type="molecule type" value="Genomic_DNA"/>
</dbReference>
<dbReference type="InterPro" id="IPR032630">
    <property type="entry name" value="P_typ_ATPase_c"/>
</dbReference>
<keyword evidence="4" id="KW-0472">Membrane</keyword>
<keyword evidence="2" id="KW-0479">Metal-binding</keyword>
<keyword evidence="4" id="KW-0812">Transmembrane</keyword>
<dbReference type="Proteomes" id="UP000823046">
    <property type="component" value="Unassembled WGS sequence"/>
</dbReference>
<organism evidence="6 7">
    <name type="scientific">Cardiosporidium cionae</name>
    <dbReference type="NCBI Taxonomy" id="476202"/>
    <lineage>
        <taxon>Eukaryota</taxon>
        <taxon>Sar</taxon>
        <taxon>Alveolata</taxon>
        <taxon>Apicomplexa</taxon>
        <taxon>Aconoidasida</taxon>
        <taxon>Nephromycida</taxon>
        <taxon>Cardiosporidium</taxon>
    </lineage>
</organism>
<comment type="caution">
    <text evidence="6">The sequence shown here is derived from an EMBL/GenBank/DDBJ whole genome shotgun (WGS) entry which is preliminary data.</text>
</comment>
<evidence type="ECO:0000313" key="6">
    <source>
        <dbReference type="EMBL" id="KAF8818526.1"/>
    </source>
</evidence>
<evidence type="ECO:0000259" key="5">
    <source>
        <dbReference type="Pfam" id="PF16212"/>
    </source>
</evidence>
<protein>
    <submittedName>
        <fullName evidence="6">Phospholipid-translocating P-type ATPase, flippase subfamily protein</fullName>
    </submittedName>
</protein>
<keyword evidence="7" id="KW-1185">Reference proteome</keyword>
<comment type="subcellular location">
    <subcellularLocation>
        <location evidence="1">Membrane</location>
        <topology evidence="1">Multi-pass membrane protein</topology>
    </subcellularLocation>
</comment>
<accession>A0ABQ7J5M0</accession>